<evidence type="ECO:0000256" key="1">
    <source>
        <dbReference type="SAM" id="Phobius"/>
    </source>
</evidence>
<evidence type="ECO:0000313" key="3">
    <source>
        <dbReference type="Proteomes" id="UP001642360"/>
    </source>
</evidence>
<proteinExistence type="predicted"/>
<keyword evidence="1" id="KW-0472">Membrane</keyword>
<comment type="caution">
    <text evidence="2">The sequence shown here is derived from an EMBL/GenBank/DDBJ whole genome shotgun (WGS) entry which is preliminary data.</text>
</comment>
<accession>A0ABC8TGL0</accession>
<name>A0ABC8TGL0_9AQUA</name>
<evidence type="ECO:0000313" key="2">
    <source>
        <dbReference type="EMBL" id="CAK9168589.1"/>
    </source>
</evidence>
<keyword evidence="1" id="KW-1133">Transmembrane helix</keyword>
<sequence>MHIVAKFLIGLPSIFVFIIYKLRRRHLSMFDAIERFLQSQNNLMPIRYSYSETNPVGRPSMRKVVEMLEGEVEHLQMPPDPCQTPQDALFEQAFSGESTESEALLCNSSSYINSLDVIID</sequence>
<protein>
    <submittedName>
        <fullName evidence="2">Uncharacterized protein</fullName>
    </submittedName>
</protein>
<feature type="transmembrane region" description="Helical" evidence="1">
    <location>
        <begin position="6"/>
        <end position="22"/>
    </location>
</feature>
<organism evidence="2 3">
    <name type="scientific">Ilex paraguariensis</name>
    <name type="common">yerba mate</name>
    <dbReference type="NCBI Taxonomy" id="185542"/>
    <lineage>
        <taxon>Eukaryota</taxon>
        <taxon>Viridiplantae</taxon>
        <taxon>Streptophyta</taxon>
        <taxon>Embryophyta</taxon>
        <taxon>Tracheophyta</taxon>
        <taxon>Spermatophyta</taxon>
        <taxon>Magnoliopsida</taxon>
        <taxon>eudicotyledons</taxon>
        <taxon>Gunneridae</taxon>
        <taxon>Pentapetalae</taxon>
        <taxon>asterids</taxon>
        <taxon>campanulids</taxon>
        <taxon>Aquifoliales</taxon>
        <taxon>Aquifoliaceae</taxon>
        <taxon>Ilex</taxon>
    </lineage>
</organism>
<dbReference type="EMBL" id="CAUOFW020005101">
    <property type="protein sequence ID" value="CAK9168589.1"/>
    <property type="molecule type" value="Genomic_DNA"/>
</dbReference>
<gene>
    <name evidence="2" type="ORF">ILEXP_LOCUS37984</name>
</gene>
<dbReference type="Proteomes" id="UP001642360">
    <property type="component" value="Unassembled WGS sequence"/>
</dbReference>
<keyword evidence="1" id="KW-0812">Transmembrane</keyword>
<reference evidence="2 3" key="1">
    <citation type="submission" date="2024-02" db="EMBL/GenBank/DDBJ databases">
        <authorList>
            <person name="Vignale AGUSTIN F."/>
            <person name="Sosa J E."/>
            <person name="Modenutti C."/>
        </authorList>
    </citation>
    <scope>NUCLEOTIDE SEQUENCE [LARGE SCALE GENOMIC DNA]</scope>
</reference>
<dbReference type="AlphaFoldDB" id="A0ABC8TGL0"/>
<keyword evidence="3" id="KW-1185">Reference proteome</keyword>